<evidence type="ECO:0000313" key="2">
    <source>
        <dbReference type="EMBL" id="MDN3621135.1"/>
    </source>
</evidence>
<dbReference type="AlphaFoldDB" id="A0AAJ1QZN9"/>
<evidence type="ECO:0000313" key="3">
    <source>
        <dbReference type="Proteomes" id="UP001228636"/>
    </source>
</evidence>
<dbReference type="SUPFAM" id="SSF49899">
    <property type="entry name" value="Concanavalin A-like lectins/glucanases"/>
    <property type="match status" value="1"/>
</dbReference>
<dbReference type="PROSITE" id="PS51257">
    <property type="entry name" value="PROKAR_LIPOPROTEIN"/>
    <property type="match status" value="1"/>
</dbReference>
<dbReference type="GO" id="GO:0004553">
    <property type="term" value="F:hydrolase activity, hydrolyzing O-glycosyl compounds"/>
    <property type="evidence" value="ECO:0007669"/>
    <property type="project" value="UniProtKB-ARBA"/>
</dbReference>
<reference evidence="2 3" key="1">
    <citation type="journal article" date="2014" name="Int. J. Syst. Evol. Microbiol.">
        <title>Complete genome sequence of Corynebacterium casei LMG S-19264T (=DSM 44701T), isolated from a smear-ripened cheese.</title>
        <authorList>
            <consortium name="US DOE Joint Genome Institute (JGI-PGF)"/>
            <person name="Walter F."/>
            <person name="Albersmeier A."/>
            <person name="Kalinowski J."/>
            <person name="Ruckert C."/>
        </authorList>
    </citation>
    <scope>NUCLEOTIDE SEQUENCE [LARGE SCALE GENOMIC DNA]</scope>
    <source>
        <strain evidence="2 3">CECT 8670</strain>
    </source>
</reference>
<accession>A0AAJ1QZN9</accession>
<dbReference type="RefSeq" id="WP_261974042.1">
    <property type="nucleotide sequence ID" value="NZ_CP103460.1"/>
</dbReference>
<dbReference type="InterPro" id="IPR013320">
    <property type="entry name" value="ConA-like_dom_sf"/>
</dbReference>
<dbReference type="GO" id="GO:0016829">
    <property type="term" value="F:lyase activity"/>
    <property type="evidence" value="ECO:0007669"/>
    <property type="project" value="UniProtKB-KW"/>
</dbReference>
<dbReference type="InterPro" id="IPR014895">
    <property type="entry name" value="Alginate_lyase_2"/>
</dbReference>
<protein>
    <submittedName>
        <fullName evidence="2">Polysaccharide lyase family 7 protein</fullName>
    </submittedName>
</protein>
<dbReference type="Proteomes" id="UP001228636">
    <property type="component" value="Unassembled WGS sequence"/>
</dbReference>
<sequence>MKITITKSSLQSFLMISLGLLLIGCSNPKKKKEQSKELKAVTYPSDVLPFLNEWKILCGDGTSYKELANIEHKNFFYVENEKGTDWVVYKTPNAGITSRTSSNTRTELGQKKHWIPETGGKLTGTLKVQHVSTSGDARVAASYSVVVGQIHSDEGHENEPIKIFYKKFPGHTKGSVFWNYEINTEGDNSGRWDYSSAVWGNDMSVVGPDATTEPEEPKDGIELGEEFSYEINVYKGIMYLTFTSEGHETIKFTKNLLKSEFSTKADIPQQILSLYAAIGRDGVERENAYAGEINYFKQGAYNQTNGKNPEDNIVWSTGSETYNGDIAKQYANGCYAEVWFREGTVGEGTLPDEE</sequence>
<dbReference type="Pfam" id="PF08787">
    <property type="entry name" value="Alginate_lyase2"/>
    <property type="match status" value="1"/>
</dbReference>
<gene>
    <name evidence="2" type="ORF">QWY81_16840</name>
</gene>
<feature type="domain" description="Alginate lyase 2" evidence="1">
    <location>
        <begin position="51"/>
        <end position="344"/>
    </location>
</feature>
<evidence type="ECO:0000259" key="1">
    <source>
        <dbReference type="Pfam" id="PF08787"/>
    </source>
</evidence>
<comment type="caution">
    <text evidence="2">The sequence shown here is derived from an EMBL/GenBank/DDBJ whole genome shotgun (WGS) entry which is preliminary data.</text>
</comment>
<dbReference type="EMBL" id="JAUFQH010000017">
    <property type="protein sequence ID" value="MDN3621135.1"/>
    <property type="molecule type" value="Genomic_DNA"/>
</dbReference>
<dbReference type="GO" id="GO:0005975">
    <property type="term" value="P:carbohydrate metabolic process"/>
    <property type="evidence" value="ECO:0007669"/>
    <property type="project" value="UniProtKB-ARBA"/>
</dbReference>
<organism evidence="2 3">
    <name type="scientific">Polaribacter sejongensis</name>
    <dbReference type="NCBI Taxonomy" id="985043"/>
    <lineage>
        <taxon>Bacteria</taxon>
        <taxon>Pseudomonadati</taxon>
        <taxon>Bacteroidota</taxon>
        <taxon>Flavobacteriia</taxon>
        <taxon>Flavobacteriales</taxon>
        <taxon>Flavobacteriaceae</taxon>
    </lineage>
</organism>
<name>A0AAJ1QZN9_9FLAO</name>
<keyword evidence="2" id="KW-0456">Lyase</keyword>
<proteinExistence type="predicted"/>
<dbReference type="Gene3D" id="2.60.120.200">
    <property type="match status" value="1"/>
</dbReference>